<reference evidence="10 11" key="1">
    <citation type="submission" date="2024-04" db="EMBL/GenBank/DDBJ databases">
        <title>Phyllosticta paracitricarpa is synonymous to the EU quarantine fungus P. citricarpa based on phylogenomic analyses.</title>
        <authorList>
            <consortium name="Lawrence Berkeley National Laboratory"/>
            <person name="Van Ingen-Buijs V.A."/>
            <person name="Van Westerhoven A.C."/>
            <person name="Haridas S."/>
            <person name="Skiadas P."/>
            <person name="Martin F."/>
            <person name="Groenewald J.Z."/>
            <person name="Crous P.W."/>
            <person name="Seidl M.F."/>
        </authorList>
    </citation>
    <scope>NUCLEOTIDE SEQUENCE [LARGE SCALE GENOMIC DNA]</scope>
    <source>
        <strain evidence="10 11">CBS 122670</strain>
    </source>
</reference>
<keyword evidence="11" id="KW-1185">Reference proteome</keyword>
<evidence type="ECO:0000256" key="1">
    <source>
        <dbReference type="ARBA" id="ARBA00001947"/>
    </source>
</evidence>
<evidence type="ECO:0000256" key="7">
    <source>
        <dbReference type="ARBA" id="ARBA00023204"/>
    </source>
</evidence>
<dbReference type="InterPro" id="IPR001719">
    <property type="entry name" value="AP_endonuc_2"/>
</dbReference>
<comment type="cofactor">
    <cofactor evidence="1">
        <name>Zn(2+)</name>
        <dbReference type="ChEBI" id="CHEBI:29105"/>
    </cofactor>
</comment>
<evidence type="ECO:0000256" key="4">
    <source>
        <dbReference type="ARBA" id="ARBA00022763"/>
    </source>
</evidence>
<feature type="compositionally biased region" description="Basic and acidic residues" evidence="8">
    <location>
        <begin position="506"/>
        <end position="528"/>
    </location>
</feature>
<dbReference type="InterPro" id="IPR018246">
    <property type="entry name" value="AP_endonuc_F2_Zn_BS"/>
</dbReference>
<sequence length="556" mass="60699">MFTIARALHRRLLLPRIFPYATSGSIIHPTVSAPIASMADCSRQARSAASTTRKRGAEHDDDDNAAAAKEPVKRTKRATRGAAKANYAEESADDEQPDAKVDTKESAAPKKSAKGRQSKTAVNDEDEAGVEEEAETKAALKKPGRKPRAQVKKEDEAVVDGENGAAAKKTKRRTKAKGEEEPAAPFAERTVGHSFKIGAHVSASGGVQNAITNSNQIGGNAFALFLKNQRRWTNAPLKEENAIMFKAACKEHKYESEKDVVPHGSYLVNLAHVDPERTQQAYESFLDDVSRCHQLGIKLYNFHPGNAASSTRDEALKQLASNLNRVHADPSTGSVITLLETMAVFTGNTIGGTFEELRAIIDQISDKTRVGVCLDTCHVFAAGYDLRTPDAFSAVLDKFDQVIGLDYLKALHLNDSKAPLSSGRDLHANIGTGFLGLRAFHALMNEPRLRGLPMVLETPIDVPDPKNPGKTTEDRAVWAREIKLLESLVGMDAESDAFVQLEAELQERGRSERERVQAQVDKREEKKGGKQTKLSFGRVKKKKKGEEDGGEGSEEE</sequence>
<dbReference type="PROSITE" id="PS51432">
    <property type="entry name" value="AP_NUCLEASE_F2_4"/>
    <property type="match status" value="1"/>
</dbReference>
<organism evidence="10 11">
    <name type="scientific">Phyllosticta citricarpa</name>
    <dbReference type="NCBI Taxonomy" id="55181"/>
    <lineage>
        <taxon>Eukaryota</taxon>
        <taxon>Fungi</taxon>
        <taxon>Dikarya</taxon>
        <taxon>Ascomycota</taxon>
        <taxon>Pezizomycotina</taxon>
        <taxon>Dothideomycetes</taxon>
        <taxon>Dothideomycetes incertae sedis</taxon>
        <taxon>Botryosphaeriales</taxon>
        <taxon>Phyllostictaceae</taxon>
        <taxon>Phyllosticta</taxon>
    </lineage>
</organism>
<keyword evidence="7" id="KW-0234">DNA repair</keyword>
<feature type="compositionally biased region" description="Basic residues" evidence="8">
    <location>
        <begin position="139"/>
        <end position="150"/>
    </location>
</feature>
<dbReference type="HAMAP" id="MF_00152">
    <property type="entry name" value="Nfo"/>
    <property type="match status" value="1"/>
</dbReference>
<keyword evidence="3" id="KW-0479">Metal-binding</keyword>
<dbReference type="PANTHER" id="PTHR21445:SF0">
    <property type="entry name" value="APURINIC-APYRIMIDINIC ENDONUCLEASE"/>
    <property type="match status" value="1"/>
</dbReference>
<feature type="domain" description="Xylose isomerase-like TIM barrel" evidence="9">
    <location>
        <begin position="215"/>
        <end position="476"/>
    </location>
</feature>
<keyword evidence="5" id="KW-0378">Hydrolase</keyword>
<dbReference type="CDD" id="cd00019">
    <property type="entry name" value="AP2Ec"/>
    <property type="match status" value="1"/>
</dbReference>
<evidence type="ECO:0000313" key="11">
    <source>
        <dbReference type="Proteomes" id="UP001365128"/>
    </source>
</evidence>
<name>A0ABR1MLF7_9PEZI</name>
<feature type="compositionally biased region" description="Acidic residues" evidence="8">
    <location>
        <begin position="123"/>
        <end position="134"/>
    </location>
</feature>
<dbReference type="Gene3D" id="3.20.20.150">
    <property type="entry name" value="Divalent-metal-dependent TIM barrel enzymes"/>
    <property type="match status" value="1"/>
</dbReference>
<evidence type="ECO:0000259" key="9">
    <source>
        <dbReference type="Pfam" id="PF01261"/>
    </source>
</evidence>
<comment type="similarity">
    <text evidence="2">Belongs to the AP endonuclease 2 family.</text>
</comment>
<dbReference type="InterPro" id="IPR013022">
    <property type="entry name" value="Xyl_isomerase-like_TIM-brl"/>
</dbReference>
<dbReference type="Pfam" id="PF01261">
    <property type="entry name" value="AP_endonuc_2"/>
    <property type="match status" value="1"/>
</dbReference>
<comment type="caution">
    <text evidence="10">The sequence shown here is derived from an EMBL/GenBank/DDBJ whole genome shotgun (WGS) entry which is preliminary data.</text>
</comment>
<keyword evidence="6" id="KW-0862">Zinc</keyword>
<evidence type="ECO:0000256" key="6">
    <source>
        <dbReference type="ARBA" id="ARBA00022833"/>
    </source>
</evidence>
<feature type="compositionally biased region" description="Basic and acidic residues" evidence="8">
    <location>
        <begin position="97"/>
        <end position="108"/>
    </location>
</feature>
<gene>
    <name evidence="10" type="ORF">IWX46DRAFT_591917</name>
</gene>
<dbReference type="EMBL" id="JBBPDW010000005">
    <property type="protein sequence ID" value="KAK7552603.1"/>
    <property type="molecule type" value="Genomic_DNA"/>
</dbReference>
<proteinExistence type="inferred from homology"/>
<evidence type="ECO:0000256" key="5">
    <source>
        <dbReference type="ARBA" id="ARBA00022801"/>
    </source>
</evidence>
<dbReference type="SUPFAM" id="SSF51658">
    <property type="entry name" value="Xylose isomerase-like"/>
    <property type="match status" value="1"/>
</dbReference>
<feature type="region of interest" description="Disordered" evidence="8">
    <location>
        <begin position="44"/>
        <end position="185"/>
    </location>
</feature>
<evidence type="ECO:0000313" key="10">
    <source>
        <dbReference type="EMBL" id="KAK7552603.1"/>
    </source>
</evidence>
<dbReference type="Proteomes" id="UP001365128">
    <property type="component" value="Unassembled WGS sequence"/>
</dbReference>
<dbReference type="InterPro" id="IPR036237">
    <property type="entry name" value="Xyl_isomerase-like_sf"/>
</dbReference>
<dbReference type="NCBIfam" id="TIGR00587">
    <property type="entry name" value="nfo"/>
    <property type="match status" value="1"/>
</dbReference>
<dbReference type="PANTHER" id="PTHR21445">
    <property type="entry name" value="ENDONUCLEASE IV ENDODEOXYRIBONUCLEASE IV"/>
    <property type="match status" value="1"/>
</dbReference>
<protein>
    <submittedName>
        <fullName evidence="10">Xylose isomerase-like protein</fullName>
    </submittedName>
</protein>
<evidence type="ECO:0000256" key="8">
    <source>
        <dbReference type="SAM" id="MobiDB-lite"/>
    </source>
</evidence>
<feature type="region of interest" description="Disordered" evidence="8">
    <location>
        <begin position="506"/>
        <end position="556"/>
    </location>
</feature>
<evidence type="ECO:0000256" key="3">
    <source>
        <dbReference type="ARBA" id="ARBA00022723"/>
    </source>
</evidence>
<keyword evidence="4" id="KW-0227">DNA damage</keyword>
<dbReference type="SMART" id="SM00518">
    <property type="entry name" value="AP2Ec"/>
    <property type="match status" value="1"/>
</dbReference>
<evidence type="ECO:0000256" key="2">
    <source>
        <dbReference type="ARBA" id="ARBA00005340"/>
    </source>
</evidence>
<dbReference type="PROSITE" id="PS00730">
    <property type="entry name" value="AP_NUCLEASE_F2_2"/>
    <property type="match status" value="1"/>
</dbReference>
<accession>A0ABR1MLF7</accession>